<evidence type="ECO:0000313" key="4">
    <source>
        <dbReference type="Proteomes" id="UP001055025"/>
    </source>
</evidence>
<keyword evidence="1" id="KW-0812">Transmembrane</keyword>
<sequence length="86" mass="9420">MKCINCGHDVSDQTGFCPTCGSELRFDFSLHRHPIQPDLDTPAPSGEACAFDRTADRALMKRGIRIANMVWAALVVFAAVCLLILL</sequence>
<proteinExistence type="predicted"/>
<reference evidence="3" key="1">
    <citation type="journal article" date="2022" name="Int. J. Syst. Evol. Microbiol.">
        <title>Granulimonas faecalis gen. nov., sp. nov., and Leptogranulimonas caecicola gen. nov., sp. nov., novel lactate-producing Atopobiaceae bacteria isolated from mouse intestines, and an emended description of the family Atopobiaceae.</title>
        <authorList>
            <person name="Morinaga K."/>
            <person name="Kusada H."/>
            <person name="Sakamoto S."/>
            <person name="Murakami T."/>
            <person name="Toyoda A."/>
            <person name="Mori H."/>
            <person name="Meng X.Y."/>
            <person name="Takashino M."/>
            <person name="Murotomi K."/>
            <person name="Tamaki H."/>
        </authorList>
    </citation>
    <scope>NUCLEOTIDE SEQUENCE</scope>
    <source>
        <strain evidence="3">OPF53</strain>
    </source>
</reference>
<keyword evidence="1" id="KW-0472">Membrane</keyword>
<keyword evidence="4" id="KW-1185">Reference proteome</keyword>
<protein>
    <recommendedName>
        <fullName evidence="2">Zinc-ribbon domain-containing protein</fullName>
    </recommendedName>
</protein>
<dbReference type="RefSeq" id="WP_135978336.1">
    <property type="nucleotide sequence ID" value="NZ_BQKC01000001.1"/>
</dbReference>
<gene>
    <name evidence="3" type="ORF">ATOP_14690</name>
</gene>
<dbReference type="Proteomes" id="UP001055025">
    <property type="component" value="Unassembled WGS sequence"/>
</dbReference>
<name>A0AAV5B5U8_9ACTN</name>
<dbReference type="Pfam" id="PF13240">
    <property type="entry name" value="Zn_Ribbon_1"/>
    <property type="match status" value="1"/>
</dbReference>
<feature type="transmembrane region" description="Helical" evidence="1">
    <location>
        <begin position="66"/>
        <end position="85"/>
    </location>
</feature>
<evidence type="ECO:0000256" key="1">
    <source>
        <dbReference type="SAM" id="Phobius"/>
    </source>
</evidence>
<dbReference type="EMBL" id="BQKC01000001">
    <property type="protein sequence ID" value="GJM55814.1"/>
    <property type="molecule type" value="Genomic_DNA"/>
</dbReference>
<comment type="caution">
    <text evidence="3">The sequence shown here is derived from an EMBL/GenBank/DDBJ whole genome shotgun (WGS) entry which is preliminary data.</text>
</comment>
<accession>A0AAV5B5U8</accession>
<dbReference type="InterPro" id="IPR026870">
    <property type="entry name" value="Zinc_ribbon_dom"/>
</dbReference>
<organism evidence="3 4">
    <name type="scientific">Granulimonas faecalis</name>
    <dbReference type="NCBI Taxonomy" id="2894155"/>
    <lineage>
        <taxon>Bacteria</taxon>
        <taxon>Bacillati</taxon>
        <taxon>Actinomycetota</taxon>
        <taxon>Coriobacteriia</taxon>
        <taxon>Coriobacteriales</taxon>
        <taxon>Kribbibacteriaceae</taxon>
        <taxon>Granulimonas</taxon>
    </lineage>
</organism>
<keyword evidence="1" id="KW-1133">Transmembrane helix</keyword>
<evidence type="ECO:0000313" key="3">
    <source>
        <dbReference type="EMBL" id="GJM55814.1"/>
    </source>
</evidence>
<dbReference type="AlphaFoldDB" id="A0AAV5B5U8"/>
<feature type="domain" description="Zinc-ribbon" evidence="2">
    <location>
        <begin position="2"/>
        <end position="24"/>
    </location>
</feature>
<evidence type="ECO:0000259" key="2">
    <source>
        <dbReference type="Pfam" id="PF13240"/>
    </source>
</evidence>